<protein>
    <submittedName>
        <fullName evidence="5">Heterodisulfide oxidoreductase, iron-sulfur cluster-binding subunit E</fullName>
    </submittedName>
</protein>
<dbReference type="Proteomes" id="UP000076962">
    <property type="component" value="Unassembled WGS sequence"/>
</dbReference>
<evidence type="ECO:0000313" key="5">
    <source>
        <dbReference type="EMBL" id="OAD20941.1"/>
    </source>
</evidence>
<dbReference type="GO" id="GO:0051536">
    <property type="term" value="F:iron-sulfur cluster binding"/>
    <property type="evidence" value="ECO:0007669"/>
    <property type="project" value="UniProtKB-KW"/>
</dbReference>
<reference evidence="5 6" key="1">
    <citation type="submission" date="2016-05" db="EMBL/GenBank/DDBJ databases">
        <title>Single-cell genome of chain-forming Candidatus Thiomargarita nelsonii and comparison to other large sulfur-oxidizing bacteria.</title>
        <authorList>
            <person name="Winkel M."/>
            <person name="Salman V."/>
            <person name="Woyke T."/>
            <person name="Schulz-Vogt H."/>
            <person name="Richter M."/>
            <person name="Flood B."/>
            <person name="Bailey J."/>
            <person name="Amann R."/>
            <person name="Mussmann M."/>
        </authorList>
    </citation>
    <scope>NUCLEOTIDE SEQUENCE [LARGE SCALE GENOMIC DNA]</scope>
    <source>
        <strain evidence="5 6">THI036</strain>
    </source>
</reference>
<keyword evidence="2" id="KW-0408">Iron</keyword>
<proteinExistence type="predicted"/>
<dbReference type="InterPro" id="IPR017896">
    <property type="entry name" value="4Fe4S_Fe-S-bd"/>
</dbReference>
<dbReference type="PROSITE" id="PS00198">
    <property type="entry name" value="4FE4S_FER_1"/>
    <property type="match status" value="2"/>
</dbReference>
<keyword evidence="6" id="KW-1185">Reference proteome</keyword>
<dbReference type="Pfam" id="PF17179">
    <property type="entry name" value="Fer4_22"/>
    <property type="match status" value="1"/>
</dbReference>
<dbReference type="PANTHER" id="PTHR40447:SF1">
    <property type="entry name" value="ANAEROBIC SULFITE REDUCTASE SUBUNIT A"/>
    <property type="match status" value="1"/>
</dbReference>
<dbReference type="AlphaFoldDB" id="A0A176RYS0"/>
<name>A0A176RYS0_9GAMM</name>
<evidence type="ECO:0000259" key="4">
    <source>
        <dbReference type="PROSITE" id="PS51379"/>
    </source>
</evidence>
<keyword evidence="1" id="KW-0479">Metal-binding</keyword>
<feature type="domain" description="4Fe-4S ferredoxin-type" evidence="4">
    <location>
        <begin position="240"/>
        <end position="271"/>
    </location>
</feature>
<dbReference type="PROSITE" id="PS51379">
    <property type="entry name" value="4FE4S_FER_2"/>
    <property type="match status" value="2"/>
</dbReference>
<accession>A0A176RYS0</accession>
<evidence type="ECO:0000256" key="2">
    <source>
        <dbReference type="ARBA" id="ARBA00023004"/>
    </source>
</evidence>
<keyword evidence="3" id="KW-0411">Iron-sulfur</keyword>
<comment type="caution">
    <text evidence="5">The sequence shown here is derived from an EMBL/GenBank/DDBJ whole genome shotgun (WGS) entry which is preliminary data.</text>
</comment>
<dbReference type="InterPro" id="IPR017900">
    <property type="entry name" value="4Fe4S_Fe_S_CS"/>
</dbReference>
<organism evidence="5 6">
    <name type="scientific">Candidatus Thiomargarita nelsonii</name>
    <dbReference type="NCBI Taxonomy" id="1003181"/>
    <lineage>
        <taxon>Bacteria</taxon>
        <taxon>Pseudomonadati</taxon>
        <taxon>Pseudomonadota</taxon>
        <taxon>Gammaproteobacteria</taxon>
        <taxon>Thiotrichales</taxon>
        <taxon>Thiotrichaceae</taxon>
        <taxon>Thiomargarita</taxon>
    </lineage>
</organism>
<sequence>MKTATIQKSDIGKCLDLLKSQDFRVIAPQLRPRLESPDAIDVLMLTEIDSGENHRVGEGVLPLNGVKEFLFVKDEPLFAFENKGNKVSITDVHHDYPKTVIFGVRPCDAASVGSLNAVFSNANAGFDDPFFTKRLENTTIVTYSCTDPDLSCFCSSVGLAPDSDRGSDLHLTEISENQLHVEVKTPAGEEIAKILETLFQGAGDPQARLAAGEVAQQKVTRIRNSHLIKGWLDELTNFDDELWFRLGEKCIGCGACTFMCPTCHCFDIVDENRGGKGYRVKFWDACQFDHFTLHASGHNPRDSQYKRYRNRFSCKFKIYRDKFDAQGCVGCGRCIRDCPVNLDITEYMREIDLKASLPNALQQDTDFE</sequence>
<feature type="domain" description="4Fe-4S ferredoxin-type" evidence="4">
    <location>
        <begin position="319"/>
        <end position="347"/>
    </location>
</feature>
<dbReference type="GO" id="GO:0046872">
    <property type="term" value="F:metal ion binding"/>
    <property type="evidence" value="ECO:0007669"/>
    <property type="project" value="UniProtKB-KW"/>
</dbReference>
<dbReference type="PATRIC" id="fig|1003181.4.peg.4445"/>
<dbReference type="Gene3D" id="1.10.1060.10">
    <property type="entry name" value="Alpha-helical ferredoxin"/>
    <property type="match status" value="1"/>
</dbReference>
<evidence type="ECO:0000256" key="1">
    <source>
        <dbReference type="ARBA" id="ARBA00022723"/>
    </source>
</evidence>
<dbReference type="EMBL" id="LUTY01001990">
    <property type="protein sequence ID" value="OAD20941.1"/>
    <property type="molecule type" value="Genomic_DNA"/>
</dbReference>
<dbReference type="PANTHER" id="PTHR40447">
    <property type="entry name" value="ANAEROBIC SULFITE REDUCTASE SUBUNIT A"/>
    <property type="match status" value="1"/>
</dbReference>
<dbReference type="InterPro" id="IPR009051">
    <property type="entry name" value="Helical_ferredxn"/>
</dbReference>
<gene>
    <name evidence="5" type="primary">hdrE</name>
    <name evidence="5" type="ORF">THIOM_003320</name>
</gene>
<dbReference type="SUPFAM" id="SSF46548">
    <property type="entry name" value="alpha-helical ferredoxin"/>
    <property type="match status" value="1"/>
</dbReference>
<evidence type="ECO:0000313" key="6">
    <source>
        <dbReference type="Proteomes" id="UP000076962"/>
    </source>
</evidence>
<evidence type="ECO:0000256" key="3">
    <source>
        <dbReference type="ARBA" id="ARBA00023014"/>
    </source>
</evidence>